<accession>A0ABX3S4U4</accession>
<dbReference type="Proteomes" id="UP000192293">
    <property type="component" value="Unassembled WGS sequence"/>
</dbReference>
<evidence type="ECO:0000259" key="1">
    <source>
        <dbReference type="PROSITE" id="PS51977"/>
    </source>
</evidence>
<dbReference type="CDD" id="cd07998">
    <property type="entry name" value="WGR_DNA_ligase"/>
    <property type="match status" value="1"/>
</dbReference>
<sequence length="172" mass="18417">MNNCAESVSLYYQSGSSDKVYHAQIEQADGGGFLVNVAYGRRGGTLSTGTKTKTPVDYDAAVRIFDKLVAEKQSKGYTTGAAGTPYLHNEKAGRVSGLLPQLLNVIDETGAARLVADPQWGMQEKFDGRRLMLRKVGTTVEGINKLGLVVSVAGGIVKTCGSGCFRRPPFRL</sequence>
<dbReference type="SUPFAM" id="SSF142921">
    <property type="entry name" value="WGR domain-like"/>
    <property type="match status" value="1"/>
</dbReference>
<evidence type="ECO:0000313" key="3">
    <source>
        <dbReference type="Proteomes" id="UP000192293"/>
    </source>
</evidence>
<feature type="non-terminal residue" evidence="2">
    <location>
        <position position="172"/>
    </location>
</feature>
<keyword evidence="2" id="KW-0436">Ligase</keyword>
<dbReference type="GO" id="GO:0016874">
    <property type="term" value="F:ligase activity"/>
    <property type="evidence" value="ECO:0007669"/>
    <property type="project" value="UniProtKB-KW"/>
</dbReference>
<reference evidence="2 3" key="1">
    <citation type="submission" date="2017-02" db="EMBL/GenBank/DDBJ databases">
        <title>The new phylogeny of genus Mycobacterium.</title>
        <authorList>
            <person name="Tortoli E."/>
            <person name="Trovato A."/>
            <person name="Cirillo D.M."/>
        </authorList>
    </citation>
    <scope>NUCLEOTIDE SEQUENCE [LARGE SCALE GENOMIC DNA]</scope>
    <source>
        <strain evidence="2 3">DSM 45439</strain>
    </source>
</reference>
<evidence type="ECO:0000313" key="2">
    <source>
        <dbReference type="EMBL" id="ORA41851.1"/>
    </source>
</evidence>
<protein>
    <submittedName>
        <fullName evidence="2">DNA ligase</fullName>
    </submittedName>
</protein>
<name>A0ABX3S4U4_MYCBC</name>
<organism evidence="2 3">
    <name type="scientific">Mycobacterium bouchedurhonense</name>
    <dbReference type="NCBI Taxonomy" id="701041"/>
    <lineage>
        <taxon>Bacteria</taxon>
        <taxon>Bacillati</taxon>
        <taxon>Actinomycetota</taxon>
        <taxon>Actinomycetes</taxon>
        <taxon>Mycobacteriales</taxon>
        <taxon>Mycobacteriaceae</taxon>
        <taxon>Mycobacterium</taxon>
        <taxon>Mycobacterium avium complex (MAC)</taxon>
    </lineage>
</organism>
<comment type="caution">
    <text evidence="2">The sequence shown here is derived from an EMBL/GenBank/DDBJ whole genome shotgun (WGS) entry which is preliminary data.</text>
</comment>
<dbReference type="RefSeq" id="WP_139800252.1">
    <property type="nucleotide sequence ID" value="NZ_MVHL01000115.1"/>
</dbReference>
<gene>
    <name evidence="2" type="ORF">BST19_27470</name>
</gene>
<dbReference type="Pfam" id="PF05406">
    <property type="entry name" value="WGR"/>
    <property type="match status" value="1"/>
</dbReference>
<keyword evidence="3" id="KW-1185">Reference proteome</keyword>
<proteinExistence type="predicted"/>
<dbReference type="InterPro" id="IPR008893">
    <property type="entry name" value="WGR_domain"/>
</dbReference>
<dbReference type="SMART" id="SM00773">
    <property type="entry name" value="WGR"/>
    <property type="match status" value="1"/>
</dbReference>
<dbReference type="EMBL" id="MVHL01000115">
    <property type="protein sequence ID" value="ORA41851.1"/>
    <property type="molecule type" value="Genomic_DNA"/>
</dbReference>
<dbReference type="PROSITE" id="PS51977">
    <property type="entry name" value="WGR"/>
    <property type="match status" value="1"/>
</dbReference>
<dbReference type="Gene3D" id="2.20.140.10">
    <property type="entry name" value="WGR domain"/>
    <property type="match status" value="1"/>
</dbReference>
<dbReference type="InterPro" id="IPR036930">
    <property type="entry name" value="WGR_dom_sf"/>
</dbReference>
<feature type="domain" description="WGR" evidence="1">
    <location>
        <begin position="1"/>
        <end position="92"/>
    </location>
</feature>